<dbReference type="InterPro" id="IPR055251">
    <property type="entry name" value="SOS1_NGEF_PH"/>
</dbReference>
<evidence type="ECO:0000256" key="2">
    <source>
        <dbReference type="PROSITE-ProRule" id="PRU00168"/>
    </source>
</evidence>
<dbReference type="GO" id="GO:0005085">
    <property type="term" value="F:guanyl-nucleotide exchange factor activity"/>
    <property type="evidence" value="ECO:0007669"/>
    <property type="project" value="UniProtKB-KW"/>
</dbReference>
<dbReference type="InterPro" id="IPR035899">
    <property type="entry name" value="DBL_dom_sf"/>
</dbReference>
<dbReference type="CDD" id="cd00155">
    <property type="entry name" value="RasGEF"/>
    <property type="match status" value="1"/>
</dbReference>
<dbReference type="CDD" id="cd22915">
    <property type="entry name" value="HFD_SOS1_rpt2"/>
    <property type="match status" value="1"/>
</dbReference>
<dbReference type="GO" id="GO:0003677">
    <property type="term" value="F:DNA binding"/>
    <property type="evidence" value="ECO:0007669"/>
    <property type="project" value="InterPro"/>
</dbReference>
<proteinExistence type="predicted"/>
<feature type="domain" description="N-terminal Ras-GEF" evidence="7">
    <location>
        <begin position="601"/>
        <end position="748"/>
    </location>
</feature>
<dbReference type="FunFam" id="1.10.20.10:FF:000029">
    <property type="entry name" value="son of sevenless homolog 1 isoform X1"/>
    <property type="match status" value="1"/>
</dbReference>
<feature type="compositionally biased region" description="Pro residues" evidence="3">
    <location>
        <begin position="1211"/>
        <end position="1224"/>
    </location>
</feature>
<feature type="domain" description="Ras-GEF" evidence="5">
    <location>
        <begin position="785"/>
        <end position="1023"/>
    </location>
</feature>
<dbReference type="SUPFAM" id="SSF48366">
    <property type="entry name" value="Ras GEF"/>
    <property type="match status" value="1"/>
</dbReference>
<dbReference type="Pfam" id="PF00618">
    <property type="entry name" value="RasGEF_N"/>
    <property type="match status" value="1"/>
</dbReference>
<protein>
    <recommendedName>
        <fullName evidence="11">Protein son of sevenless</fullName>
    </recommendedName>
</protein>
<feature type="compositionally biased region" description="Low complexity" evidence="3">
    <location>
        <begin position="1230"/>
        <end position="1239"/>
    </location>
</feature>
<feature type="domain" description="PH" evidence="4">
    <location>
        <begin position="444"/>
        <end position="552"/>
    </location>
</feature>
<dbReference type="SUPFAM" id="SSF50729">
    <property type="entry name" value="PH domain-like"/>
    <property type="match status" value="1"/>
</dbReference>
<evidence type="ECO:0000256" key="3">
    <source>
        <dbReference type="SAM" id="MobiDB-lite"/>
    </source>
</evidence>
<dbReference type="Pfam" id="PF00621">
    <property type="entry name" value="RhoGEF"/>
    <property type="match status" value="1"/>
</dbReference>
<feature type="region of interest" description="Disordered" evidence="3">
    <location>
        <begin position="1327"/>
        <end position="1388"/>
    </location>
</feature>
<feature type="compositionally biased region" description="Low complexity" evidence="3">
    <location>
        <begin position="1150"/>
        <end position="1164"/>
    </location>
</feature>
<evidence type="ECO:0000259" key="6">
    <source>
        <dbReference type="PROSITE" id="PS50010"/>
    </source>
</evidence>
<sequence>MFSMPSSASGSHSYDFEKEENAAKWKGVFVNSLQKVLEQVHPSLKAREDALDYVESLILRLLGMLCTHPSPHSVQDVEERVRRTFPTPIDKWALVEAKEALERGKKKSPLVLPVDKIHHLLQKEVLQYKVESQVSLYIVAVLEYISADILKLAGNYVKNIRHVEISCQDIRVAMCADKALMDMFYQDEDVSSTPLDETLDPVAPRTSVTYEEMVRDLIHEEKQYLRDLHMIIKVFREELARLLPPGSKELDCMFSTIMDIYELTVTLLGSLEDTVEISEEKQVPAIGSCFEELAEAAEFDVYGRYAKDITQQKCRDALTRLLSQPEVSDALQSAGHGFREAVKYYLPKLLMGPLWHCFLYFEYIKMLHRLTSSEEDRESLEQVEGVLRPLQMELHQTLGSIPKRESGMRMHGRARRQAALEKTNELQKSIDGWESKDIGQCCNEFIREDVLGKVGSGKRLTERRVFLFDGLMVLCKPNSKRASVSVTGPVGGEYRLKERFFIRKVEILDKEDTEELKNAFEIAPRVQPNVMLVAKTAEEKNNWMADLVMLNTKSMLERTLDSILLDEEKKHPLRLPSPDMYLFAEADSNSNIVLEERENAGVPLIKGATLHKLVERLTYHIYADLKFVRTFLTTYRSFCSPQDLLCLLVERFNIPDPSLVYDDNKDSLDSEKALNSQREDWKRYRKEYCQPIQFRVLNVLRHWVDHHFYDFERDPTLLETLHNFLNTVNGKSMRKWVDSVLKIVHRKSDPTEQQREIRFAFDRSPPPTEWHINCPEEEWTILTLHPIEIARQLTLLEFDLYRAVKPSELVGSVWTKKNKEQTSPNLLKMIKHTTNFTRWLEKNIVEAENIDERVAVVSRIIEIMMVLQELNNFNGVLAVVSAMGSASVFRLKYTFQAIAARLEKALEDARELNNDHFRKYQEKLRSINPPCVPFFGMYLTNILHIEEGNPDYLPQAPELINFSKRRKVAEITGEIQQYQNQPYCLKVVPSIRHFLENLNPFENQKDADISNYLYSKSLEIEPRNCKQLPRFTRKWPDLNLKSPGIKPRNLPGRSHPPGPLPSIHSDRSLVRPQDDSSEDTPRTPLTGPHTPPHHNSSSSSADFSVFAQILIGHSPSGSHSPGPQASMSGSIASLQSAISTSTLTLASAANSPATSPANANNPTFAVPPPFPAGPLPTPRPPPPLPPRTRRRESSVGDSSSPQQARQAPDAPLLPPRDPSPPPLPPRRDVSSSLLMGSSSATMPRSAVGPTRELSAVGNSTLLQRRNSALDMHVVTSTSNVTNTSVPVPSRRHMSFNGPVVSSSQLSVFRAPPLAVLCPAGSTSSLHGVNTTAGSGSNHHHHPHHHHHMLDRSVDLNTPKLPPKPCLTRPPASLHPPTFSKHSGGHMAS</sequence>
<dbReference type="GO" id="GO:0005886">
    <property type="term" value="C:plasma membrane"/>
    <property type="evidence" value="ECO:0007669"/>
    <property type="project" value="TreeGrafter"/>
</dbReference>
<dbReference type="InterPro" id="IPR036964">
    <property type="entry name" value="RASGEF_cat_dom_sf"/>
</dbReference>
<dbReference type="InterPro" id="IPR023578">
    <property type="entry name" value="Ras_GEF_dom_sf"/>
</dbReference>
<dbReference type="GO" id="GO:0030527">
    <property type="term" value="F:structural constituent of chromatin"/>
    <property type="evidence" value="ECO:0007669"/>
    <property type="project" value="InterPro"/>
</dbReference>
<comment type="caution">
    <text evidence="9">The sequence shown here is derived from an EMBL/GenBank/DDBJ whole genome shotgun (WGS) entry which is preliminary data.</text>
</comment>
<dbReference type="InterPro" id="IPR001849">
    <property type="entry name" value="PH_domain"/>
</dbReference>
<reference evidence="9 10" key="1">
    <citation type="submission" date="2024-03" db="EMBL/GenBank/DDBJ databases">
        <title>The genome assembly and annotation of the cricket Gryllus longicercus Weissman &amp; Gray.</title>
        <authorList>
            <person name="Szrajer S."/>
            <person name="Gray D."/>
            <person name="Ylla G."/>
        </authorList>
    </citation>
    <scope>NUCLEOTIDE SEQUENCE [LARGE SCALE GENOMIC DNA]</scope>
    <source>
        <strain evidence="9">DAG 2021-001</strain>
        <tissue evidence="9">Whole body minus gut</tissue>
    </source>
</reference>
<feature type="compositionally biased region" description="Polar residues" evidence="3">
    <location>
        <begin position="1327"/>
        <end position="1336"/>
    </location>
</feature>
<feature type="compositionally biased region" description="Pro residues" evidence="3">
    <location>
        <begin position="1165"/>
        <end position="1186"/>
    </location>
</feature>
<evidence type="ECO:0000313" key="10">
    <source>
        <dbReference type="Proteomes" id="UP001378592"/>
    </source>
</evidence>
<dbReference type="SUPFAM" id="SSF48065">
    <property type="entry name" value="DBL homology domain (DH-domain)"/>
    <property type="match status" value="1"/>
</dbReference>
<evidence type="ECO:0000313" key="9">
    <source>
        <dbReference type="EMBL" id="KAK7794300.1"/>
    </source>
</evidence>
<dbReference type="SMART" id="SM00229">
    <property type="entry name" value="RasGEFN"/>
    <property type="match status" value="1"/>
</dbReference>
<evidence type="ECO:0000259" key="7">
    <source>
        <dbReference type="PROSITE" id="PS50212"/>
    </source>
</evidence>
<dbReference type="EMBL" id="JAZDUA010000355">
    <property type="protein sequence ID" value="KAK7793915.1"/>
    <property type="molecule type" value="Genomic_DNA"/>
</dbReference>
<dbReference type="InterPro" id="IPR009072">
    <property type="entry name" value="Histone-fold"/>
</dbReference>
<dbReference type="CDD" id="cd00160">
    <property type="entry name" value="RhoGEF"/>
    <property type="match status" value="1"/>
</dbReference>
<dbReference type="SUPFAM" id="SSF47113">
    <property type="entry name" value="Histone-fold"/>
    <property type="match status" value="1"/>
</dbReference>
<dbReference type="InterPro" id="IPR002119">
    <property type="entry name" value="Histone_H2A"/>
</dbReference>
<dbReference type="InterPro" id="IPR000651">
    <property type="entry name" value="Ras-like_Gua-exchang_fac_N"/>
</dbReference>
<dbReference type="GO" id="GO:0007265">
    <property type="term" value="P:Ras protein signal transduction"/>
    <property type="evidence" value="ECO:0007669"/>
    <property type="project" value="TreeGrafter"/>
</dbReference>
<dbReference type="PROSITE" id="PS50010">
    <property type="entry name" value="DH_2"/>
    <property type="match status" value="1"/>
</dbReference>
<dbReference type="GO" id="GO:0000786">
    <property type="term" value="C:nucleosome"/>
    <property type="evidence" value="ECO:0007669"/>
    <property type="project" value="InterPro"/>
</dbReference>
<dbReference type="Gene3D" id="6.10.250.3060">
    <property type="match status" value="1"/>
</dbReference>
<dbReference type="SMART" id="SM00325">
    <property type="entry name" value="RhoGEF"/>
    <property type="match status" value="1"/>
</dbReference>
<dbReference type="Gene3D" id="2.30.29.30">
    <property type="entry name" value="Pleckstrin-homology domain (PH domain)/Phosphotyrosine-binding domain (PTB)"/>
    <property type="match status" value="1"/>
</dbReference>
<evidence type="ECO:0008006" key="11">
    <source>
        <dbReference type="Google" id="ProtNLM"/>
    </source>
</evidence>
<dbReference type="EMBL" id="JAZDUA010000338">
    <property type="protein sequence ID" value="KAK7794300.1"/>
    <property type="molecule type" value="Genomic_DNA"/>
</dbReference>
<keyword evidence="1 2" id="KW-0344">Guanine-nucleotide releasing factor</keyword>
<dbReference type="Gene3D" id="1.10.840.10">
    <property type="entry name" value="Ras guanine-nucleotide exchange factors catalytic domain"/>
    <property type="match status" value="1"/>
</dbReference>
<accession>A0AAN9VDL2</accession>
<dbReference type="SMART" id="SM00147">
    <property type="entry name" value="RasGEF"/>
    <property type="match status" value="1"/>
</dbReference>
<dbReference type="PROSITE" id="PS50009">
    <property type="entry name" value="RASGEF_CAT"/>
    <property type="match status" value="1"/>
</dbReference>
<dbReference type="PANTHER" id="PTHR23113:SF363">
    <property type="entry name" value="PROTEIN SON OF SEVENLESS"/>
    <property type="match status" value="1"/>
</dbReference>
<dbReference type="PROSITE" id="PS00720">
    <property type="entry name" value="RASGEF"/>
    <property type="match status" value="1"/>
</dbReference>
<dbReference type="InterPro" id="IPR001895">
    <property type="entry name" value="RASGEF_cat_dom"/>
</dbReference>
<dbReference type="Proteomes" id="UP001378592">
    <property type="component" value="Unassembled WGS sequence"/>
</dbReference>
<evidence type="ECO:0000259" key="4">
    <source>
        <dbReference type="PROSITE" id="PS50003"/>
    </source>
</evidence>
<dbReference type="PROSITE" id="PS50212">
    <property type="entry name" value="RASGEF_NTER"/>
    <property type="match status" value="1"/>
</dbReference>
<feature type="compositionally biased region" description="Basic residues" evidence="3">
    <location>
        <begin position="1337"/>
        <end position="1348"/>
    </location>
</feature>
<dbReference type="CDD" id="cd22914">
    <property type="entry name" value="HFD_SOS1_rpt1"/>
    <property type="match status" value="1"/>
</dbReference>
<name>A0AAN9VDL2_9ORTH</name>
<dbReference type="SMART" id="SM00233">
    <property type="entry name" value="PH"/>
    <property type="match status" value="1"/>
</dbReference>
<feature type="compositionally biased region" description="Low complexity" evidence="3">
    <location>
        <begin position="1082"/>
        <end position="1100"/>
    </location>
</feature>
<dbReference type="InterPro" id="IPR011993">
    <property type="entry name" value="PH-like_dom_sf"/>
</dbReference>
<dbReference type="Gene3D" id="1.20.900.10">
    <property type="entry name" value="Dbl homology (DH) domain"/>
    <property type="match status" value="1"/>
</dbReference>
<gene>
    <name evidence="9" type="ORF">R5R35_007684</name>
    <name evidence="8" type="ORF">R5R35_011848</name>
</gene>
<evidence type="ECO:0000256" key="1">
    <source>
        <dbReference type="ARBA" id="ARBA00022658"/>
    </source>
</evidence>
<dbReference type="GO" id="GO:0046982">
    <property type="term" value="F:protein heterodimerization activity"/>
    <property type="evidence" value="ECO:0007669"/>
    <property type="project" value="InterPro"/>
</dbReference>
<feature type="compositionally biased region" description="Basic and acidic residues" evidence="3">
    <location>
        <begin position="1064"/>
        <end position="1074"/>
    </location>
</feature>
<feature type="domain" description="DH" evidence="6">
    <location>
        <begin position="209"/>
        <end position="397"/>
    </location>
</feature>
<feature type="region of interest" description="Disordered" evidence="3">
    <location>
        <begin position="1036"/>
        <end position="1100"/>
    </location>
</feature>
<dbReference type="Gene3D" id="1.20.870.10">
    <property type="entry name" value="Son of sevenless (SoS) protein Chain: S domain 1"/>
    <property type="match status" value="1"/>
</dbReference>
<dbReference type="Gene3D" id="1.10.20.10">
    <property type="entry name" value="Histone, subunit A"/>
    <property type="match status" value="1"/>
</dbReference>
<organism evidence="9 10">
    <name type="scientific">Gryllus longicercus</name>
    <dbReference type="NCBI Taxonomy" id="2509291"/>
    <lineage>
        <taxon>Eukaryota</taxon>
        <taxon>Metazoa</taxon>
        <taxon>Ecdysozoa</taxon>
        <taxon>Arthropoda</taxon>
        <taxon>Hexapoda</taxon>
        <taxon>Insecta</taxon>
        <taxon>Pterygota</taxon>
        <taxon>Neoptera</taxon>
        <taxon>Polyneoptera</taxon>
        <taxon>Orthoptera</taxon>
        <taxon>Ensifera</taxon>
        <taxon>Gryllidea</taxon>
        <taxon>Grylloidea</taxon>
        <taxon>Gryllidae</taxon>
        <taxon>Gryllinae</taxon>
        <taxon>Gryllus</taxon>
    </lineage>
</organism>
<dbReference type="InterPro" id="IPR019804">
    <property type="entry name" value="Ras_G-nucl-exch_fac_CS"/>
</dbReference>
<dbReference type="Pfam" id="PF22697">
    <property type="entry name" value="SOS1_NGEF_PH"/>
    <property type="match status" value="1"/>
</dbReference>
<dbReference type="PANTHER" id="PTHR23113">
    <property type="entry name" value="GUANINE NUCLEOTIDE EXCHANGE FACTOR"/>
    <property type="match status" value="1"/>
</dbReference>
<dbReference type="Pfam" id="PF00617">
    <property type="entry name" value="RasGEF"/>
    <property type="match status" value="1"/>
</dbReference>
<dbReference type="InterPro" id="IPR000219">
    <property type="entry name" value="DH_dom"/>
</dbReference>
<feature type="region of interest" description="Disordered" evidence="3">
    <location>
        <begin position="1150"/>
        <end position="1252"/>
    </location>
</feature>
<evidence type="ECO:0000313" key="8">
    <source>
        <dbReference type="EMBL" id="KAK7793915.1"/>
    </source>
</evidence>
<dbReference type="PROSITE" id="PS50003">
    <property type="entry name" value="PH_DOMAIN"/>
    <property type="match status" value="1"/>
</dbReference>
<keyword evidence="10" id="KW-1185">Reference proteome</keyword>
<dbReference type="PRINTS" id="PR00620">
    <property type="entry name" value="HISTONEH2A"/>
</dbReference>
<feature type="compositionally biased region" description="Low complexity" evidence="3">
    <location>
        <begin position="1197"/>
        <end position="1210"/>
    </location>
</feature>
<dbReference type="CDD" id="cd01261">
    <property type="entry name" value="PH_SOS"/>
    <property type="match status" value="1"/>
</dbReference>
<feature type="compositionally biased region" description="Low complexity" evidence="3">
    <location>
        <begin position="1112"/>
        <end position="1123"/>
    </location>
</feature>
<feature type="region of interest" description="Disordered" evidence="3">
    <location>
        <begin position="1112"/>
        <end position="1131"/>
    </location>
</feature>
<dbReference type="CDD" id="cd06224">
    <property type="entry name" value="REM"/>
    <property type="match status" value="1"/>
</dbReference>
<dbReference type="InterPro" id="IPR008937">
    <property type="entry name" value="Ras-like_GEF"/>
</dbReference>
<evidence type="ECO:0000259" key="5">
    <source>
        <dbReference type="PROSITE" id="PS50009"/>
    </source>
</evidence>